<gene>
    <name evidence="2" type="ORF">HMN09_00302100</name>
</gene>
<proteinExistence type="predicted"/>
<comment type="caution">
    <text evidence="2">The sequence shown here is derived from an EMBL/GenBank/DDBJ whole genome shotgun (WGS) entry which is preliminary data.</text>
</comment>
<evidence type="ECO:0000256" key="1">
    <source>
        <dbReference type="SAM" id="Phobius"/>
    </source>
</evidence>
<evidence type="ECO:0000313" key="2">
    <source>
        <dbReference type="EMBL" id="KAF7319617.1"/>
    </source>
</evidence>
<keyword evidence="1" id="KW-0472">Membrane</keyword>
<organism evidence="2 3">
    <name type="scientific">Mycena chlorophos</name>
    <name type="common">Agaric fungus</name>
    <name type="synonym">Agaricus chlorophos</name>
    <dbReference type="NCBI Taxonomy" id="658473"/>
    <lineage>
        <taxon>Eukaryota</taxon>
        <taxon>Fungi</taxon>
        <taxon>Dikarya</taxon>
        <taxon>Basidiomycota</taxon>
        <taxon>Agaricomycotina</taxon>
        <taxon>Agaricomycetes</taxon>
        <taxon>Agaricomycetidae</taxon>
        <taxon>Agaricales</taxon>
        <taxon>Marasmiineae</taxon>
        <taxon>Mycenaceae</taxon>
        <taxon>Mycena</taxon>
    </lineage>
</organism>
<dbReference type="EMBL" id="JACAZE010000003">
    <property type="protein sequence ID" value="KAF7319617.1"/>
    <property type="molecule type" value="Genomic_DNA"/>
</dbReference>
<name>A0A8H6TMV2_MYCCL</name>
<accession>A0A8H6TMV2</accession>
<feature type="transmembrane region" description="Helical" evidence="1">
    <location>
        <begin position="230"/>
        <end position="250"/>
    </location>
</feature>
<keyword evidence="1" id="KW-0812">Transmembrane</keyword>
<evidence type="ECO:0000313" key="3">
    <source>
        <dbReference type="Proteomes" id="UP000613580"/>
    </source>
</evidence>
<dbReference type="SUPFAM" id="SSF50978">
    <property type="entry name" value="WD40 repeat-like"/>
    <property type="match status" value="1"/>
</dbReference>
<sequence>MSAKYLANSSRPSICRSTTQTLNITRRPSNRDRASIHIVEGGRALTDLGATVPVRKLVIDMISERIIPFPEGVRPRGRIEWWTTLAAAGQLRYAVDHESSGSSRRLPGSRSRTGERYARTICAAIWDLNCGIYIRSIWHGEAGDTGAVNLVAINESTGYIATCSQQKLCLHTINGRPIATLDLTTPSPERGIPPRVMALAFHEREYSHLGAPGGTLSGVPSRKRKRSEDLILGTTVTVTATCIPAVLLVVRNDVDR</sequence>
<dbReference type="AlphaFoldDB" id="A0A8H6TMV2"/>
<reference evidence="2" key="1">
    <citation type="submission" date="2020-05" db="EMBL/GenBank/DDBJ databases">
        <title>Mycena genomes resolve the evolution of fungal bioluminescence.</title>
        <authorList>
            <person name="Tsai I.J."/>
        </authorList>
    </citation>
    <scope>NUCLEOTIDE SEQUENCE</scope>
    <source>
        <strain evidence="2">110903Hualien_Pintung</strain>
    </source>
</reference>
<dbReference type="OrthoDB" id="26681at2759"/>
<keyword evidence="1" id="KW-1133">Transmembrane helix</keyword>
<keyword evidence="3" id="KW-1185">Reference proteome</keyword>
<dbReference type="InterPro" id="IPR036322">
    <property type="entry name" value="WD40_repeat_dom_sf"/>
</dbReference>
<protein>
    <submittedName>
        <fullName evidence="2">Uncharacterized protein</fullName>
    </submittedName>
</protein>
<dbReference type="Proteomes" id="UP000613580">
    <property type="component" value="Unassembled WGS sequence"/>
</dbReference>